<dbReference type="PANTHER" id="PTHR33392">
    <property type="entry name" value="POLYISOPRENYL-TEICHOIC ACID--PEPTIDOGLYCAN TEICHOIC ACID TRANSFERASE TAGU"/>
    <property type="match status" value="1"/>
</dbReference>
<dbReference type="EMBL" id="LBSV01000002">
    <property type="protein sequence ID" value="KKQ26593.1"/>
    <property type="molecule type" value="Genomic_DNA"/>
</dbReference>
<dbReference type="PANTHER" id="PTHR33392:SF6">
    <property type="entry name" value="POLYISOPRENYL-TEICHOIC ACID--PEPTIDOGLYCAN TEICHOIC ACID TRANSFERASE TAGU"/>
    <property type="match status" value="1"/>
</dbReference>
<gene>
    <name evidence="4" type="ORF">US40_C0002G0127</name>
</gene>
<sequence>MALRVKLFITGLVILIILILVARPYLVFIKKTLKISIVKTLLSKDSLVTYDNQVNILLMGIAGGSHEGPNLSDTNIVVNYNFKTNKLTTISIPRDIWSETLKDKINSAYAYGEAKKPNGGGFVLAKAEIEAIVGLPIQYAAVIDFQQFKELIDFLGGIEVDVENSFVDKKFPIDGKENDECNGDETFACRFETVSFTKGKTVMDGKTTLKFIRSRNAEGDEGTDFAREKRQQKMIDGVKNKLTKLIIKPNLKTYQQVYDLLDKLIRRDLSNQQVAIIAKNIFFKGNSKQEKILLSENFFSNPPISEEYDNLWVLIPADKTYTTVHAYIDCNLRSQSDCESLKNKGKKN</sequence>
<reference evidence="4 5" key="1">
    <citation type="journal article" date="2015" name="Nature">
        <title>rRNA introns, odd ribosomes, and small enigmatic genomes across a large radiation of phyla.</title>
        <authorList>
            <person name="Brown C.T."/>
            <person name="Hug L.A."/>
            <person name="Thomas B.C."/>
            <person name="Sharon I."/>
            <person name="Castelle C.J."/>
            <person name="Singh A."/>
            <person name="Wilkins M.J."/>
            <person name="Williams K.H."/>
            <person name="Banfield J.F."/>
        </authorList>
    </citation>
    <scope>NUCLEOTIDE SEQUENCE [LARGE SCALE GENOMIC DNA]</scope>
</reference>
<feature type="domain" description="Cell envelope-related transcriptional attenuator" evidence="3">
    <location>
        <begin position="72"/>
        <end position="242"/>
    </location>
</feature>
<evidence type="ECO:0000256" key="2">
    <source>
        <dbReference type="SAM" id="Phobius"/>
    </source>
</evidence>
<feature type="transmembrane region" description="Helical" evidence="2">
    <location>
        <begin position="7"/>
        <end position="26"/>
    </location>
</feature>
<comment type="similarity">
    <text evidence="1">Belongs to the LytR/CpsA/Psr (LCP) family.</text>
</comment>
<name>A0A0G0G693_9BACT</name>
<keyword evidence="2" id="KW-1133">Transmembrane helix</keyword>
<proteinExistence type="inferred from homology"/>
<evidence type="ECO:0000313" key="4">
    <source>
        <dbReference type="EMBL" id="KKQ26593.1"/>
    </source>
</evidence>
<comment type="caution">
    <text evidence="4">The sequence shown here is derived from an EMBL/GenBank/DDBJ whole genome shotgun (WGS) entry which is preliminary data.</text>
</comment>
<evidence type="ECO:0000259" key="3">
    <source>
        <dbReference type="Pfam" id="PF03816"/>
    </source>
</evidence>
<dbReference type="AlphaFoldDB" id="A0A0G0G693"/>
<evidence type="ECO:0000256" key="1">
    <source>
        <dbReference type="ARBA" id="ARBA00006068"/>
    </source>
</evidence>
<dbReference type="Pfam" id="PF03816">
    <property type="entry name" value="LytR_cpsA_psr"/>
    <property type="match status" value="1"/>
</dbReference>
<dbReference type="Proteomes" id="UP000034917">
    <property type="component" value="Unassembled WGS sequence"/>
</dbReference>
<accession>A0A0G0G693</accession>
<dbReference type="Gene3D" id="3.40.630.190">
    <property type="entry name" value="LCP protein"/>
    <property type="match status" value="1"/>
</dbReference>
<keyword evidence="2" id="KW-0472">Membrane</keyword>
<protein>
    <submittedName>
        <fullName evidence="4">Cell envelope-related transcriptional attenuator</fullName>
    </submittedName>
</protein>
<evidence type="ECO:0000313" key="5">
    <source>
        <dbReference type="Proteomes" id="UP000034917"/>
    </source>
</evidence>
<organism evidence="4 5">
    <name type="scientific">Candidatus Roizmanbacteria bacterium GW2011_GWC2_37_13</name>
    <dbReference type="NCBI Taxonomy" id="1618486"/>
    <lineage>
        <taxon>Bacteria</taxon>
        <taxon>Candidatus Roizmaniibacteriota</taxon>
    </lineage>
</organism>
<dbReference type="InterPro" id="IPR004474">
    <property type="entry name" value="LytR_CpsA_psr"/>
</dbReference>
<dbReference type="InterPro" id="IPR050922">
    <property type="entry name" value="LytR/CpsA/Psr_CW_biosynth"/>
</dbReference>
<keyword evidence="2" id="KW-0812">Transmembrane</keyword>